<sequence length="53" mass="5571">MVDLEGVPLGEHAAALQQQLDALKRALDDPNARLDLDGLDDLDAQDAAGEGDD</sequence>
<gene>
    <name evidence="2" type="ORF">M3M28_08105</name>
</gene>
<evidence type="ECO:0000313" key="2">
    <source>
        <dbReference type="EMBL" id="UQN14025.1"/>
    </source>
</evidence>
<evidence type="ECO:0000256" key="1">
    <source>
        <dbReference type="SAM" id="MobiDB-lite"/>
    </source>
</evidence>
<organism evidence="2">
    <name type="scientific">Gulosibacter sediminis</name>
    <dbReference type="NCBI Taxonomy" id="1729695"/>
    <lineage>
        <taxon>Bacteria</taxon>
        <taxon>Bacillati</taxon>
        <taxon>Actinomycetota</taxon>
        <taxon>Actinomycetes</taxon>
        <taxon>Micrococcales</taxon>
        <taxon>Microbacteriaceae</taxon>
        <taxon>Gulosibacter</taxon>
    </lineage>
</organism>
<reference evidence="2" key="1">
    <citation type="submission" date="2022-05" db="EMBL/GenBank/DDBJ databases">
        <title>Complete genome sequence of toluene-degrading Gulosibacter sediminis strain ACHW.36C.</title>
        <authorList>
            <person name="Wai A.C."/>
            <person name="Lai G.K."/>
            <person name="Griffin S.D."/>
            <person name="Leung F.C."/>
        </authorList>
    </citation>
    <scope>NUCLEOTIDE SEQUENCE [LARGE SCALE GENOMIC DNA]</scope>
    <source>
        <strain evidence="2">ACHW.36C</strain>
    </source>
</reference>
<name>A0ABY4MUC8_9MICO</name>
<protein>
    <submittedName>
        <fullName evidence="2">Uncharacterized protein</fullName>
    </submittedName>
</protein>
<proteinExistence type="predicted"/>
<accession>A0ABY4MUC8</accession>
<feature type="region of interest" description="Disordered" evidence="1">
    <location>
        <begin position="32"/>
        <end position="53"/>
    </location>
</feature>
<feature type="compositionally biased region" description="Acidic residues" evidence="1">
    <location>
        <begin position="37"/>
        <end position="53"/>
    </location>
</feature>
<dbReference type="EMBL" id="CP097160">
    <property type="protein sequence ID" value="UQN14025.1"/>
    <property type="molecule type" value="Genomic_DNA"/>
</dbReference>